<sequence>MLEGAIRTGWLKHEVVVESLLSFRRAGCYGVLTNYAPMMPEMLAAS</sequence>
<dbReference type="SUPFAM" id="SSF51569">
    <property type="entry name" value="Aldolase"/>
    <property type="match status" value="1"/>
</dbReference>
<dbReference type="GO" id="GO:0006782">
    <property type="term" value="P:protoporphyrinogen IX biosynthetic process"/>
    <property type="evidence" value="ECO:0007669"/>
    <property type="project" value="UniProtKB-UniPathway"/>
</dbReference>
<gene>
    <name evidence="1" type="ORF">SAMN05444276_10641</name>
</gene>
<dbReference type="Proteomes" id="UP000182944">
    <property type="component" value="Unassembled WGS sequence"/>
</dbReference>
<dbReference type="Gene3D" id="3.20.20.70">
    <property type="entry name" value="Aldolase class I"/>
    <property type="match status" value="1"/>
</dbReference>
<evidence type="ECO:0000313" key="2">
    <source>
        <dbReference type="Proteomes" id="UP000182944"/>
    </source>
</evidence>
<protein>
    <submittedName>
        <fullName evidence="1">Porphobilinogen synthase</fullName>
    </submittedName>
</protein>
<dbReference type="InterPro" id="IPR013785">
    <property type="entry name" value="Aldolase_TIM"/>
</dbReference>
<name>A0A1H3BI68_9RHOB</name>
<keyword evidence="2" id="KW-1185">Reference proteome</keyword>
<proteinExistence type="predicted"/>
<organism evidence="1 2">
    <name type="scientific">Paracoccus sanguinis</name>
    <dbReference type="NCBI Taxonomy" id="1545044"/>
    <lineage>
        <taxon>Bacteria</taxon>
        <taxon>Pseudomonadati</taxon>
        <taxon>Pseudomonadota</taxon>
        <taxon>Alphaproteobacteria</taxon>
        <taxon>Rhodobacterales</taxon>
        <taxon>Paracoccaceae</taxon>
        <taxon>Paracoccus</taxon>
    </lineage>
</organism>
<accession>A0A1H3BI68</accession>
<dbReference type="AlphaFoldDB" id="A0A1H3BI68"/>
<dbReference type="EMBL" id="FNNA01000006">
    <property type="protein sequence ID" value="SDX41653.1"/>
    <property type="molecule type" value="Genomic_DNA"/>
</dbReference>
<dbReference type="STRING" id="1545044.SAMN05444276_10641"/>
<reference evidence="2" key="1">
    <citation type="submission" date="2016-10" db="EMBL/GenBank/DDBJ databases">
        <authorList>
            <person name="Varghese N."/>
            <person name="Submissions S."/>
        </authorList>
    </citation>
    <scope>NUCLEOTIDE SEQUENCE [LARGE SCALE GENOMIC DNA]</scope>
    <source>
        <strain evidence="2">DSM 29303</strain>
    </source>
</reference>
<dbReference type="UniPathway" id="UPA00251">
    <property type="reaction ID" value="UER00318"/>
</dbReference>
<evidence type="ECO:0000313" key="1">
    <source>
        <dbReference type="EMBL" id="SDX41653.1"/>
    </source>
</evidence>